<evidence type="ECO:0000313" key="4">
    <source>
        <dbReference type="Proteomes" id="UP000008080"/>
    </source>
</evidence>
<proteinExistence type="predicted"/>
<protein>
    <recommendedName>
        <fullName evidence="5">Outer membrane protein beta-barrel domain-containing protein</fullName>
    </recommendedName>
</protein>
<feature type="signal peptide" evidence="2">
    <location>
        <begin position="1"/>
        <end position="29"/>
    </location>
</feature>
<dbReference type="eggNOG" id="ENOG5031V5H">
    <property type="taxonomic scope" value="Bacteria"/>
</dbReference>
<feature type="compositionally biased region" description="Low complexity" evidence="1">
    <location>
        <begin position="74"/>
        <end position="97"/>
    </location>
</feature>
<evidence type="ECO:0000313" key="3">
    <source>
        <dbReference type="EMBL" id="CAE81249.1"/>
    </source>
</evidence>
<feature type="chain" id="PRO_5004276307" description="Outer membrane protein beta-barrel domain-containing protein" evidence="2">
    <location>
        <begin position="30"/>
        <end position="329"/>
    </location>
</feature>
<evidence type="ECO:0000256" key="2">
    <source>
        <dbReference type="SAM" id="SignalP"/>
    </source>
</evidence>
<dbReference type="KEGG" id="bba:Bd3894"/>
<dbReference type="AlphaFoldDB" id="Q6MGN0"/>
<evidence type="ECO:0000256" key="1">
    <source>
        <dbReference type="SAM" id="MobiDB-lite"/>
    </source>
</evidence>
<keyword evidence="4" id="KW-1185">Reference proteome</keyword>
<reference evidence="3 4" key="1">
    <citation type="journal article" date="2004" name="Science">
        <title>A predator unmasked: life cycle of Bdellovibrio bacteriovorus from a genomic perspective.</title>
        <authorList>
            <person name="Rendulic S."/>
            <person name="Jagtap P."/>
            <person name="Rosinus A."/>
            <person name="Eppinger M."/>
            <person name="Baar C."/>
            <person name="Lanz C."/>
            <person name="Keller H."/>
            <person name="Lambert C."/>
            <person name="Evans K.J."/>
            <person name="Goesmann A."/>
            <person name="Meyer F."/>
            <person name="Sockett R.E."/>
            <person name="Schuster S.C."/>
        </authorList>
    </citation>
    <scope>NUCLEOTIDE SEQUENCE [LARGE SCALE GENOMIC DNA]</scope>
    <source>
        <strain evidence="4">ATCC 15356 / DSM 50701 / NCIMB 9529 / HD100</strain>
    </source>
</reference>
<organism evidence="3 4">
    <name type="scientific">Bdellovibrio bacteriovorus (strain ATCC 15356 / DSM 50701 / NCIMB 9529 / HD100)</name>
    <dbReference type="NCBI Taxonomy" id="264462"/>
    <lineage>
        <taxon>Bacteria</taxon>
        <taxon>Pseudomonadati</taxon>
        <taxon>Bdellovibrionota</taxon>
        <taxon>Bdellovibrionia</taxon>
        <taxon>Bdellovibrionales</taxon>
        <taxon>Pseudobdellovibrionaceae</taxon>
        <taxon>Bdellovibrio</taxon>
    </lineage>
</organism>
<feature type="compositionally biased region" description="Acidic residues" evidence="1">
    <location>
        <begin position="53"/>
        <end position="73"/>
    </location>
</feature>
<gene>
    <name evidence="3" type="ordered locus">Bd3894</name>
</gene>
<sequence>MRDSMKLHQSLKSKVCILLTLMVGFSAYAQDIEQEVEAADDVEIQQQQQAPADFDDLTPVETTDMDEESDPFAEESTTTSEETSTAETEEVAPAPEEPAVIEAPVQRYAEPTPSPALENLPLVEVQIRQDNLADYKVRRENHGTYVSFDYEAIEFKNFISTLDGQSYKAVFGSDTVNLIQLGVDYKYNFMLGSWAAGAFYGVGKVDGNNDRSLEITKYGIGFKFTADMLMNEPYMAPYVGINVWQMGFSEKSATDSFSATTQMGYNYTVGLLIQLDWIDYETAKQSTFSWGLENTFIDVYATQYAKTEAPDDPDTTTDFLFGGGLRLEF</sequence>
<dbReference type="EMBL" id="BX842656">
    <property type="protein sequence ID" value="CAE81249.1"/>
    <property type="molecule type" value="Genomic_DNA"/>
</dbReference>
<feature type="region of interest" description="Disordered" evidence="1">
    <location>
        <begin position="45"/>
        <end position="97"/>
    </location>
</feature>
<keyword evidence="2" id="KW-0732">Signal</keyword>
<name>Q6MGN0_BDEBA</name>
<dbReference type="Proteomes" id="UP000008080">
    <property type="component" value="Chromosome"/>
</dbReference>
<evidence type="ECO:0008006" key="5">
    <source>
        <dbReference type="Google" id="ProtNLM"/>
    </source>
</evidence>
<accession>Q6MGN0</accession>
<dbReference type="HOGENOM" id="CLU_843754_0_0_7"/>